<sequence>MTVTLPGLLQVRTLLDDLLDPEVEVVPGDPTKTDDLPKTLVALYVDNSSRLVAVLGLDLPLAANAGASLGLLPPGGAEDAVEEGALTPPLEENVRELCNIFASLLNREGGPHVKLHQVYPPGTEAPSDARAYLLALGRREDVRVSIARYGTGRLALALAEE</sequence>
<comment type="caution">
    <text evidence="1">The sequence shown here is derived from an EMBL/GenBank/DDBJ whole genome shotgun (WGS) entry which is preliminary data.</text>
</comment>
<keyword evidence="2" id="KW-1185">Reference proteome</keyword>
<gene>
    <name evidence="1" type="ORF">GCM10010123_09940</name>
</gene>
<reference evidence="1" key="1">
    <citation type="journal article" date="2014" name="Int. J. Syst. Evol. Microbiol.">
        <title>Complete genome sequence of Corynebacterium casei LMG S-19264T (=DSM 44701T), isolated from a smear-ripened cheese.</title>
        <authorList>
            <consortium name="US DOE Joint Genome Institute (JGI-PGF)"/>
            <person name="Walter F."/>
            <person name="Albersmeier A."/>
            <person name="Kalinowski J."/>
            <person name="Ruckert C."/>
        </authorList>
    </citation>
    <scope>NUCLEOTIDE SEQUENCE</scope>
    <source>
        <strain evidence="1">JCM 3090</strain>
    </source>
</reference>
<evidence type="ECO:0000313" key="2">
    <source>
        <dbReference type="Proteomes" id="UP000649739"/>
    </source>
</evidence>
<dbReference type="AlphaFoldDB" id="A0A8J3B7L1"/>
<reference evidence="1" key="2">
    <citation type="submission" date="2020-09" db="EMBL/GenBank/DDBJ databases">
        <authorList>
            <person name="Sun Q."/>
            <person name="Ohkuma M."/>
        </authorList>
    </citation>
    <scope>NUCLEOTIDE SEQUENCE</scope>
    <source>
        <strain evidence="1">JCM 3090</strain>
    </source>
</reference>
<dbReference type="Proteomes" id="UP000649739">
    <property type="component" value="Unassembled WGS sequence"/>
</dbReference>
<evidence type="ECO:0000313" key="1">
    <source>
        <dbReference type="EMBL" id="GGJ82228.1"/>
    </source>
</evidence>
<name>A0A8J3B7L1_9ACTN</name>
<protein>
    <submittedName>
        <fullName evidence="1">Uncharacterized protein</fullName>
    </submittedName>
</protein>
<proteinExistence type="predicted"/>
<organism evidence="1 2">
    <name type="scientific">Pilimelia anulata</name>
    <dbReference type="NCBI Taxonomy" id="53371"/>
    <lineage>
        <taxon>Bacteria</taxon>
        <taxon>Bacillati</taxon>
        <taxon>Actinomycetota</taxon>
        <taxon>Actinomycetes</taxon>
        <taxon>Micromonosporales</taxon>
        <taxon>Micromonosporaceae</taxon>
        <taxon>Pilimelia</taxon>
    </lineage>
</organism>
<accession>A0A8J3B7L1</accession>
<dbReference type="EMBL" id="BMQB01000002">
    <property type="protein sequence ID" value="GGJ82228.1"/>
    <property type="molecule type" value="Genomic_DNA"/>
</dbReference>